<evidence type="ECO:0000259" key="2">
    <source>
        <dbReference type="PROSITE" id="PS50405"/>
    </source>
</evidence>
<dbReference type="InterPro" id="IPR004045">
    <property type="entry name" value="Glutathione_S-Trfase_N"/>
</dbReference>
<organism evidence="3 4">
    <name type="scientific">Glaciecola punicea ACAM 611</name>
    <dbReference type="NCBI Taxonomy" id="1121923"/>
    <lineage>
        <taxon>Bacteria</taxon>
        <taxon>Pseudomonadati</taxon>
        <taxon>Pseudomonadota</taxon>
        <taxon>Gammaproteobacteria</taxon>
        <taxon>Alteromonadales</taxon>
        <taxon>Alteromonadaceae</taxon>
        <taxon>Glaciecola</taxon>
    </lineage>
</organism>
<dbReference type="SFLD" id="SFLDG00358">
    <property type="entry name" value="Main_(cytGST)"/>
    <property type="match status" value="1"/>
</dbReference>
<keyword evidence="4" id="KW-1185">Reference proteome</keyword>
<reference evidence="3 4" key="1">
    <citation type="journal article" date="2012" name="J. Bacteriol.">
        <title>Genome sequence of proteorhodopsin-containing sea ice bacterium Glaciecola punicea ACAM 611T.</title>
        <authorList>
            <person name="Qin Q.-L."/>
            <person name="Xie B.-B."/>
            <person name="Shu Y.-L."/>
            <person name="Rong J.-C."/>
            <person name="Zhao D.-L."/>
            <person name="Zhang X.-Y."/>
            <person name="Chen X.-L."/>
            <person name="Zhou B.-C."/>
            <person name="Zhanga Y.-Z."/>
        </authorList>
    </citation>
    <scope>NUCLEOTIDE SEQUENCE [LARGE SCALE GENOMIC DNA]</scope>
    <source>
        <strain evidence="3 4">ACAM 611</strain>
    </source>
</reference>
<accession>H5TE44</accession>
<evidence type="ECO:0000313" key="3">
    <source>
        <dbReference type="EMBL" id="GAB56571.1"/>
    </source>
</evidence>
<dbReference type="SUPFAM" id="SSF47616">
    <property type="entry name" value="GST C-terminal domain-like"/>
    <property type="match status" value="1"/>
</dbReference>
<dbReference type="Gene3D" id="3.40.30.10">
    <property type="entry name" value="Glutaredoxin"/>
    <property type="match status" value="1"/>
</dbReference>
<evidence type="ECO:0000259" key="1">
    <source>
        <dbReference type="PROSITE" id="PS50404"/>
    </source>
</evidence>
<sequence>MIKLAMALKGIEYEAVPTYPNQTPEYLAIVPTGKVPALQTSDGMLIETNVIFDYLEEVSPQMPLIHGSAYEKARIRELMKMVELYVELPARRCHSEAFFGGKVDDITKSEVKRALLNGMQAISRAASFSPYLAGDKLSAADIFFLYSLDLASGVAKKLYNIDLLAEAPGAQELMRTLNAMPEVKAIAKDKRAAGPAFSAYVAQQMKK</sequence>
<feature type="domain" description="GST C-terminal" evidence="2">
    <location>
        <begin position="68"/>
        <end position="196"/>
    </location>
</feature>
<dbReference type="STRING" id="56804.BAE46_09030"/>
<dbReference type="SUPFAM" id="SSF52833">
    <property type="entry name" value="Thioredoxin-like"/>
    <property type="match status" value="1"/>
</dbReference>
<dbReference type="Pfam" id="PF14497">
    <property type="entry name" value="GST_C_3"/>
    <property type="match status" value="1"/>
</dbReference>
<dbReference type="PANTHER" id="PTHR43968">
    <property type="match status" value="1"/>
</dbReference>
<feature type="domain" description="GST N-terminal" evidence="1">
    <location>
        <begin position="1"/>
        <end position="63"/>
    </location>
</feature>
<dbReference type="EC" id="2.5.1.18" evidence="3"/>
<dbReference type="GO" id="GO:0004364">
    <property type="term" value="F:glutathione transferase activity"/>
    <property type="evidence" value="ECO:0007669"/>
    <property type="project" value="UniProtKB-EC"/>
</dbReference>
<dbReference type="SFLD" id="SFLDS00019">
    <property type="entry name" value="Glutathione_Transferase_(cytos"/>
    <property type="match status" value="1"/>
</dbReference>
<comment type="caution">
    <text evidence="3">The sequence shown here is derived from an EMBL/GenBank/DDBJ whole genome shotgun (WGS) entry which is preliminary data.</text>
</comment>
<dbReference type="Gene3D" id="1.20.1050.10">
    <property type="match status" value="1"/>
</dbReference>
<dbReference type="PANTHER" id="PTHR43968:SF6">
    <property type="entry name" value="GLUTATHIONE S-TRANSFERASE OMEGA"/>
    <property type="match status" value="1"/>
</dbReference>
<evidence type="ECO:0000313" key="4">
    <source>
        <dbReference type="Proteomes" id="UP000053586"/>
    </source>
</evidence>
<dbReference type="EMBL" id="BAET01000030">
    <property type="protein sequence ID" value="GAB56571.1"/>
    <property type="molecule type" value="Genomic_DNA"/>
</dbReference>
<dbReference type="Pfam" id="PF13417">
    <property type="entry name" value="GST_N_3"/>
    <property type="match status" value="1"/>
</dbReference>
<proteinExistence type="predicted"/>
<dbReference type="InterPro" id="IPR004046">
    <property type="entry name" value="GST_C"/>
</dbReference>
<dbReference type="InterPro" id="IPR050983">
    <property type="entry name" value="GST_Omega/HSP26"/>
</dbReference>
<gene>
    <name evidence="3" type="primary">gst</name>
    <name evidence="3" type="ORF">GPUN_2456</name>
</gene>
<dbReference type="InterPro" id="IPR036249">
    <property type="entry name" value="Thioredoxin-like_sf"/>
</dbReference>
<dbReference type="AlphaFoldDB" id="H5TE44"/>
<dbReference type="InterPro" id="IPR040079">
    <property type="entry name" value="Glutathione_S-Trfase"/>
</dbReference>
<name>H5TE44_9ALTE</name>
<dbReference type="Proteomes" id="UP000053586">
    <property type="component" value="Unassembled WGS sequence"/>
</dbReference>
<dbReference type="CDD" id="cd00570">
    <property type="entry name" value="GST_N_family"/>
    <property type="match status" value="1"/>
</dbReference>
<dbReference type="InterPro" id="IPR036282">
    <property type="entry name" value="Glutathione-S-Trfase_C_sf"/>
</dbReference>
<reference evidence="3 4" key="2">
    <citation type="journal article" date="2017" name="Antonie Van Leeuwenhoek">
        <title>Rhizobium rhizosphaerae sp. nov., a novel species isolated from rice rhizosphere.</title>
        <authorList>
            <person name="Zhao J.J."/>
            <person name="Zhang J."/>
            <person name="Zhang R.J."/>
            <person name="Zhang C.W."/>
            <person name="Yin H.Q."/>
            <person name="Zhang X.X."/>
        </authorList>
    </citation>
    <scope>NUCLEOTIDE SEQUENCE [LARGE SCALE GENOMIC DNA]</scope>
    <source>
        <strain evidence="3 4">ACAM 611</strain>
    </source>
</reference>
<keyword evidence="3" id="KW-0808">Transferase</keyword>
<dbReference type="PROSITE" id="PS50405">
    <property type="entry name" value="GST_CTER"/>
    <property type="match status" value="1"/>
</dbReference>
<dbReference type="eggNOG" id="COG0625">
    <property type="taxonomic scope" value="Bacteria"/>
</dbReference>
<dbReference type="GO" id="GO:0005737">
    <property type="term" value="C:cytoplasm"/>
    <property type="evidence" value="ECO:0007669"/>
    <property type="project" value="TreeGrafter"/>
</dbReference>
<protein>
    <submittedName>
        <fullName evidence="3">Glutathione S-transferase</fullName>
        <ecNumber evidence="3">2.5.1.18</ecNumber>
    </submittedName>
</protein>
<dbReference type="InterPro" id="IPR010987">
    <property type="entry name" value="Glutathione-S-Trfase_C-like"/>
</dbReference>
<dbReference type="PROSITE" id="PS50404">
    <property type="entry name" value="GST_NTER"/>
    <property type="match status" value="1"/>
</dbReference>